<dbReference type="CDD" id="cd07185">
    <property type="entry name" value="OmpA_C-like"/>
    <property type="match status" value="1"/>
</dbReference>
<organism evidence="8 9">
    <name type="scientific">Aromatoleum diolicum</name>
    <dbReference type="NCBI Taxonomy" id="75796"/>
    <lineage>
        <taxon>Bacteria</taxon>
        <taxon>Pseudomonadati</taxon>
        <taxon>Pseudomonadota</taxon>
        <taxon>Betaproteobacteria</taxon>
        <taxon>Rhodocyclales</taxon>
        <taxon>Rhodocyclaceae</taxon>
        <taxon>Aromatoleum</taxon>
    </lineage>
</organism>
<feature type="region of interest" description="Disordered" evidence="5">
    <location>
        <begin position="24"/>
        <end position="46"/>
    </location>
</feature>
<dbReference type="EMBL" id="WTVQ01000041">
    <property type="protein sequence ID" value="NMG76823.1"/>
    <property type="molecule type" value="Genomic_DNA"/>
</dbReference>
<feature type="signal peptide" evidence="6">
    <location>
        <begin position="1"/>
        <end position="20"/>
    </location>
</feature>
<dbReference type="SUPFAM" id="SSF103088">
    <property type="entry name" value="OmpA-like"/>
    <property type="match status" value="1"/>
</dbReference>
<evidence type="ECO:0000313" key="8">
    <source>
        <dbReference type="EMBL" id="NMG76823.1"/>
    </source>
</evidence>
<evidence type="ECO:0000256" key="4">
    <source>
        <dbReference type="PROSITE-ProRule" id="PRU00473"/>
    </source>
</evidence>
<evidence type="ECO:0000259" key="7">
    <source>
        <dbReference type="PROSITE" id="PS51123"/>
    </source>
</evidence>
<dbReference type="InterPro" id="IPR006664">
    <property type="entry name" value="OMP_bac"/>
</dbReference>
<dbReference type="PANTHER" id="PTHR30329">
    <property type="entry name" value="STATOR ELEMENT OF FLAGELLAR MOTOR COMPLEX"/>
    <property type="match status" value="1"/>
</dbReference>
<keyword evidence="2 4" id="KW-0472">Membrane</keyword>
<keyword evidence="9" id="KW-1185">Reference proteome</keyword>
<dbReference type="RefSeq" id="WP_169261961.1">
    <property type="nucleotide sequence ID" value="NZ_WTVQ01000041.1"/>
</dbReference>
<evidence type="ECO:0000313" key="9">
    <source>
        <dbReference type="Proteomes" id="UP000648984"/>
    </source>
</evidence>
<reference evidence="8 9" key="1">
    <citation type="submission" date="2019-12" db="EMBL/GenBank/DDBJ databases">
        <title>Comparative genomics gives insights into the taxonomy of the Azoarcus-Aromatoleum group and reveals separate origins of nif in the plant-associated Azoarcus and non-plant-associated Aromatoleum sub-groups.</title>
        <authorList>
            <person name="Lafos M."/>
            <person name="Maluk M."/>
            <person name="Batista M."/>
            <person name="Junghare M."/>
            <person name="Carmona M."/>
            <person name="Faoro H."/>
            <person name="Cruz L.M."/>
            <person name="Battistoni F."/>
            <person name="De Souza E."/>
            <person name="Pedrosa F."/>
            <person name="Chen W.-M."/>
            <person name="Poole P.S."/>
            <person name="Dixon R.A."/>
            <person name="James E.K."/>
        </authorList>
    </citation>
    <scope>NUCLEOTIDE SEQUENCE [LARGE SCALE GENOMIC DNA]</scope>
    <source>
        <strain evidence="8 9">22Lin</strain>
    </source>
</reference>
<gene>
    <name evidence="8" type="ORF">GPA25_18885</name>
</gene>
<keyword evidence="3" id="KW-0998">Cell outer membrane</keyword>
<proteinExistence type="predicted"/>
<dbReference type="PROSITE" id="PS51123">
    <property type="entry name" value="OMPA_2"/>
    <property type="match status" value="1"/>
</dbReference>
<keyword evidence="6" id="KW-0732">Signal</keyword>
<accession>A0ABX1QEG3</accession>
<sequence>MTRLPALALPALLVLLSACATPTESTRAPEAPPPSRSSNVPPPKIDWPAERARIARALGGSSDIAVVTRQDGTLQLVIPGAEAFARDGTDLKPGLRTTLDKVAAALAEKAETEILVLGHTDGMGSELHNLQLSIRRAEAVTEYLRGRGLALTRLHADGRGEAEPVADNGTEAGRAKNRRVEVIVRPFIR</sequence>
<evidence type="ECO:0000256" key="6">
    <source>
        <dbReference type="SAM" id="SignalP"/>
    </source>
</evidence>
<evidence type="ECO:0000256" key="1">
    <source>
        <dbReference type="ARBA" id="ARBA00004442"/>
    </source>
</evidence>
<dbReference type="Proteomes" id="UP000648984">
    <property type="component" value="Unassembled WGS sequence"/>
</dbReference>
<evidence type="ECO:0000256" key="3">
    <source>
        <dbReference type="ARBA" id="ARBA00023237"/>
    </source>
</evidence>
<dbReference type="PANTHER" id="PTHR30329:SF21">
    <property type="entry name" value="LIPOPROTEIN YIAD-RELATED"/>
    <property type="match status" value="1"/>
</dbReference>
<dbReference type="InterPro" id="IPR036737">
    <property type="entry name" value="OmpA-like_sf"/>
</dbReference>
<comment type="subcellular location">
    <subcellularLocation>
        <location evidence="1">Cell outer membrane</location>
    </subcellularLocation>
</comment>
<feature type="chain" id="PRO_5046639537" evidence="6">
    <location>
        <begin position="21"/>
        <end position="189"/>
    </location>
</feature>
<dbReference type="Pfam" id="PF00691">
    <property type="entry name" value="OmpA"/>
    <property type="match status" value="1"/>
</dbReference>
<feature type="compositionally biased region" description="Pro residues" evidence="5">
    <location>
        <begin position="30"/>
        <end position="45"/>
    </location>
</feature>
<comment type="caution">
    <text evidence="8">The sequence shown here is derived from an EMBL/GenBank/DDBJ whole genome shotgun (WGS) entry which is preliminary data.</text>
</comment>
<dbReference type="InterPro" id="IPR050330">
    <property type="entry name" value="Bact_OuterMem_StrucFunc"/>
</dbReference>
<dbReference type="InterPro" id="IPR006665">
    <property type="entry name" value="OmpA-like"/>
</dbReference>
<dbReference type="Gene3D" id="3.30.1330.60">
    <property type="entry name" value="OmpA-like domain"/>
    <property type="match status" value="1"/>
</dbReference>
<evidence type="ECO:0000256" key="2">
    <source>
        <dbReference type="ARBA" id="ARBA00023136"/>
    </source>
</evidence>
<feature type="domain" description="OmpA-like" evidence="7">
    <location>
        <begin position="71"/>
        <end position="188"/>
    </location>
</feature>
<dbReference type="PRINTS" id="PR01021">
    <property type="entry name" value="OMPADOMAIN"/>
</dbReference>
<protein>
    <submittedName>
        <fullName evidence="8">OmpA family protein</fullName>
    </submittedName>
</protein>
<evidence type="ECO:0000256" key="5">
    <source>
        <dbReference type="SAM" id="MobiDB-lite"/>
    </source>
</evidence>
<dbReference type="PROSITE" id="PS51257">
    <property type="entry name" value="PROKAR_LIPOPROTEIN"/>
    <property type="match status" value="1"/>
</dbReference>
<name>A0ABX1QEG3_9RHOO</name>